<protein>
    <submittedName>
        <fullName evidence="2">MOSC domain-containing protein</fullName>
    </submittedName>
</protein>
<dbReference type="InterPro" id="IPR011037">
    <property type="entry name" value="Pyrv_Knase-like_insert_dom_sf"/>
</dbReference>
<organism evidence="2 3">
    <name type="scientific">Alkalicoccus saliphilus</name>
    <dbReference type="NCBI Taxonomy" id="200989"/>
    <lineage>
        <taxon>Bacteria</taxon>
        <taxon>Bacillati</taxon>
        <taxon>Bacillota</taxon>
        <taxon>Bacilli</taxon>
        <taxon>Bacillales</taxon>
        <taxon>Bacillaceae</taxon>
        <taxon>Alkalicoccus</taxon>
    </lineage>
</organism>
<keyword evidence="3" id="KW-1185">Reference proteome</keyword>
<name>A0A2T4U6Z1_9BACI</name>
<dbReference type="EMBL" id="PZJJ01000009">
    <property type="protein sequence ID" value="PTL39160.1"/>
    <property type="molecule type" value="Genomic_DNA"/>
</dbReference>
<dbReference type="GO" id="GO:0030170">
    <property type="term" value="F:pyridoxal phosphate binding"/>
    <property type="evidence" value="ECO:0007669"/>
    <property type="project" value="InterPro"/>
</dbReference>
<dbReference type="InterPro" id="IPR005302">
    <property type="entry name" value="MoCF_Sase_C"/>
</dbReference>
<dbReference type="InterPro" id="IPR052353">
    <property type="entry name" value="Benzoxazolinone_Detox_Enz"/>
</dbReference>
<dbReference type="Gene3D" id="2.40.33.20">
    <property type="entry name" value="PK beta-barrel domain-like"/>
    <property type="match status" value="1"/>
</dbReference>
<dbReference type="PANTHER" id="PTHR30212:SF4">
    <property type="entry name" value="MOSC DOMAIN-CONTAINING PROTEIN"/>
    <property type="match status" value="1"/>
</dbReference>
<dbReference type="GO" id="GO:0030151">
    <property type="term" value="F:molybdenum ion binding"/>
    <property type="evidence" value="ECO:0007669"/>
    <property type="project" value="InterPro"/>
</dbReference>
<dbReference type="OrthoDB" id="9786134at2"/>
<dbReference type="AlphaFoldDB" id="A0A2T4U6Z1"/>
<evidence type="ECO:0000259" key="1">
    <source>
        <dbReference type="PROSITE" id="PS51340"/>
    </source>
</evidence>
<reference evidence="2 3" key="1">
    <citation type="submission" date="2018-03" db="EMBL/GenBank/DDBJ databases">
        <title>Alkalicoccus saliphilus sp. nov., isolated from a mineral pool.</title>
        <authorList>
            <person name="Zhao B."/>
        </authorList>
    </citation>
    <scope>NUCLEOTIDE SEQUENCE [LARGE SCALE GENOMIC DNA]</scope>
    <source>
        <strain evidence="2 3">6AG</strain>
    </source>
</reference>
<dbReference type="Pfam" id="PF03475">
    <property type="entry name" value="YiiM_3-alpha"/>
    <property type="match status" value="1"/>
</dbReference>
<gene>
    <name evidence="2" type="ORF">C6Y45_07130</name>
</gene>
<dbReference type="RefSeq" id="WP_107584547.1">
    <property type="nucleotide sequence ID" value="NZ_PZJJ01000009.1"/>
</dbReference>
<evidence type="ECO:0000313" key="3">
    <source>
        <dbReference type="Proteomes" id="UP000240509"/>
    </source>
</evidence>
<accession>A0A2T4U6Z1</accession>
<evidence type="ECO:0000313" key="2">
    <source>
        <dbReference type="EMBL" id="PTL39160.1"/>
    </source>
</evidence>
<dbReference type="Pfam" id="PF03473">
    <property type="entry name" value="MOSC"/>
    <property type="match status" value="1"/>
</dbReference>
<sequence length="220" mass="24700">MKLLSLYAGLPKPKEWQGREITTALVKEQLSGPAFLGRTNLEGDGQADLVHHGGEDKAVCVYPQEHYSYWEKEIGCRLPEAAFGENFSVSGMKESAVHIGDVFEVGEAVVQISQPREPCYKPAARLGIKELPQLIRETGYSGYYIRVLQEGIVKPGDFLKRIKTGEKKITIAEANRIKYHDTKNAEKTAELLQEEALADAWRIPLEKRTAILKEEKGFKE</sequence>
<dbReference type="GO" id="GO:0003824">
    <property type="term" value="F:catalytic activity"/>
    <property type="evidence" value="ECO:0007669"/>
    <property type="project" value="InterPro"/>
</dbReference>
<dbReference type="InterPro" id="IPR005163">
    <property type="entry name" value="Tri_helical_YiiM-like"/>
</dbReference>
<dbReference type="Proteomes" id="UP000240509">
    <property type="component" value="Unassembled WGS sequence"/>
</dbReference>
<proteinExistence type="predicted"/>
<feature type="domain" description="MOSC" evidence="1">
    <location>
        <begin position="28"/>
        <end position="162"/>
    </location>
</feature>
<dbReference type="PANTHER" id="PTHR30212">
    <property type="entry name" value="PROTEIN YIIM"/>
    <property type="match status" value="1"/>
</dbReference>
<comment type="caution">
    <text evidence="2">The sequence shown here is derived from an EMBL/GenBank/DDBJ whole genome shotgun (WGS) entry which is preliminary data.</text>
</comment>
<dbReference type="PROSITE" id="PS51340">
    <property type="entry name" value="MOSC"/>
    <property type="match status" value="1"/>
</dbReference>
<dbReference type="SUPFAM" id="SSF50800">
    <property type="entry name" value="PK beta-barrel domain-like"/>
    <property type="match status" value="1"/>
</dbReference>